<protein>
    <submittedName>
        <fullName evidence="2">Uncharacterized protein</fullName>
    </submittedName>
</protein>
<evidence type="ECO:0000256" key="1">
    <source>
        <dbReference type="SAM" id="MobiDB-lite"/>
    </source>
</evidence>
<dbReference type="EnsemblPlants" id="OB06G27640.1">
    <property type="protein sequence ID" value="OB06G27640.1"/>
    <property type="gene ID" value="OB06G27640"/>
</dbReference>
<name>J3MFH0_ORYBR</name>
<evidence type="ECO:0000313" key="3">
    <source>
        <dbReference type="Proteomes" id="UP000006038"/>
    </source>
</evidence>
<feature type="region of interest" description="Disordered" evidence="1">
    <location>
        <begin position="66"/>
        <end position="89"/>
    </location>
</feature>
<keyword evidence="3" id="KW-1185">Reference proteome</keyword>
<sequence>MADKRCKMQVRRRQEVAGWDRDTNKGVHQSLVLLSDSLFARHDEPFQKRPSSAISRNRVIPLEINSSPFATKTSRSHEERSKLNLDKQTKRNVRRRFSCKAIDTVPSDQKLINSFNHIYFFPSQKLLYKLKPCQSTHIYMDHGFIHK</sequence>
<organism evidence="2">
    <name type="scientific">Oryza brachyantha</name>
    <name type="common">malo sina</name>
    <dbReference type="NCBI Taxonomy" id="4533"/>
    <lineage>
        <taxon>Eukaryota</taxon>
        <taxon>Viridiplantae</taxon>
        <taxon>Streptophyta</taxon>
        <taxon>Embryophyta</taxon>
        <taxon>Tracheophyta</taxon>
        <taxon>Spermatophyta</taxon>
        <taxon>Magnoliopsida</taxon>
        <taxon>Liliopsida</taxon>
        <taxon>Poales</taxon>
        <taxon>Poaceae</taxon>
        <taxon>BOP clade</taxon>
        <taxon>Oryzoideae</taxon>
        <taxon>Oryzeae</taxon>
        <taxon>Oryzinae</taxon>
        <taxon>Oryza</taxon>
    </lineage>
</organism>
<proteinExistence type="predicted"/>
<evidence type="ECO:0000313" key="2">
    <source>
        <dbReference type="EnsemblPlants" id="OB06G27640.1"/>
    </source>
</evidence>
<feature type="compositionally biased region" description="Basic and acidic residues" evidence="1">
    <location>
        <begin position="75"/>
        <end position="89"/>
    </location>
</feature>
<reference evidence="2" key="1">
    <citation type="journal article" date="2013" name="Nat. Commun.">
        <title>Whole-genome sequencing of Oryza brachyantha reveals mechanisms underlying Oryza genome evolution.</title>
        <authorList>
            <person name="Chen J."/>
            <person name="Huang Q."/>
            <person name="Gao D."/>
            <person name="Wang J."/>
            <person name="Lang Y."/>
            <person name="Liu T."/>
            <person name="Li B."/>
            <person name="Bai Z."/>
            <person name="Luis Goicoechea J."/>
            <person name="Liang C."/>
            <person name="Chen C."/>
            <person name="Zhang W."/>
            <person name="Sun S."/>
            <person name="Liao Y."/>
            <person name="Zhang X."/>
            <person name="Yang L."/>
            <person name="Song C."/>
            <person name="Wang M."/>
            <person name="Shi J."/>
            <person name="Liu G."/>
            <person name="Liu J."/>
            <person name="Zhou H."/>
            <person name="Zhou W."/>
            <person name="Yu Q."/>
            <person name="An N."/>
            <person name="Chen Y."/>
            <person name="Cai Q."/>
            <person name="Wang B."/>
            <person name="Liu B."/>
            <person name="Min J."/>
            <person name="Huang Y."/>
            <person name="Wu H."/>
            <person name="Li Z."/>
            <person name="Zhang Y."/>
            <person name="Yin Y."/>
            <person name="Song W."/>
            <person name="Jiang J."/>
            <person name="Jackson S.A."/>
            <person name="Wing R.A."/>
            <person name="Wang J."/>
            <person name="Chen M."/>
        </authorList>
    </citation>
    <scope>NUCLEOTIDE SEQUENCE [LARGE SCALE GENOMIC DNA]</scope>
    <source>
        <strain evidence="2">cv. IRGC 101232</strain>
    </source>
</reference>
<dbReference type="Proteomes" id="UP000006038">
    <property type="component" value="Chromosome 6"/>
</dbReference>
<reference evidence="2" key="2">
    <citation type="submission" date="2013-04" db="UniProtKB">
        <authorList>
            <consortium name="EnsemblPlants"/>
        </authorList>
    </citation>
    <scope>IDENTIFICATION</scope>
</reference>
<dbReference type="AlphaFoldDB" id="J3MFH0"/>
<dbReference type="Gramene" id="OB06G27640.1">
    <property type="protein sequence ID" value="OB06G27640.1"/>
    <property type="gene ID" value="OB06G27640"/>
</dbReference>
<accession>J3MFH0</accession>
<dbReference type="HOGENOM" id="CLU_1770926_0_0_1"/>